<evidence type="ECO:0000313" key="1">
    <source>
        <dbReference type="EMBL" id="KAK9719312.1"/>
    </source>
</evidence>
<protein>
    <submittedName>
        <fullName evidence="1">Uncharacterized protein</fullName>
    </submittedName>
</protein>
<organism evidence="1 2">
    <name type="scientific">Popillia japonica</name>
    <name type="common">Japanese beetle</name>
    <dbReference type="NCBI Taxonomy" id="7064"/>
    <lineage>
        <taxon>Eukaryota</taxon>
        <taxon>Metazoa</taxon>
        <taxon>Ecdysozoa</taxon>
        <taxon>Arthropoda</taxon>
        <taxon>Hexapoda</taxon>
        <taxon>Insecta</taxon>
        <taxon>Pterygota</taxon>
        <taxon>Neoptera</taxon>
        <taxon>Endopterygota</taxon>
        <taxon>Coleoptera</taxon>
        <taxon>Polyphaga</taxon>
        <taxon>Scarabaeiformia</taxon>
        <taxon>Scarabaeidae</taxon>
        <taxon>Rutelinae</taxon>
        <taxon>Popillia</taxon>
    </lineage>
</organism>
<gene>
    <name evidence="1" type="ORF">QE152_g22715</name>
</gene>
<sequence length="73" mass="9069">MRLVTFDHRVTFITTIYSKISKKERLRRKECERYKREQRSGHREINYMHQSQKHLHHPTLLRTFYGYFLDEAG</sequence>
<dbReference type="Proteomes" id="UP001458880">
    <property type="component" value="Unassembled WGS sequence"/>
</dbReference>
<comment type="caution">
    <text evidence="1">The sequence shown here is derived from an EMBL/GenBank/DDBJ whole genome shotgun (WGS) entry which is preliminary data.</text>
</comment>
<dbReference type="AlphaFoldDB" id="A0AAW1KJU6"/>
<keyword evidence="2" id="KW-1185">Reference proteome</keyword>
<evidence type="ECO:0000313" key="2">
    <source>
        <dbReference type="Proteomes" id="UP001458880"/>
    </source>
</evidence>
<dbReference type="EMBL" id="JASPKY010000221">
    <property type="protein sequence ID" value="KAK9719312.1"/>
    <property type="molecule type" value="Genomic_DNA"/>
</dbReference>
<accession>A0AAW1KJU6</accession>
<reference evidence="1 2" key="1">
    <citation type="journal article" date="2024" name="BMC Genomics">
        <title>De novo assembly and annotation of Popillia japonica's genome with initial clues to its potential as an invasive pest.</title>
        <authorList>
            <person name="Cucini C."/>
            <person name="Boschi S."/>
            <person name="Funari R."/>
            <person name="Cardaioli E."/>
            <person name="Iannotti N."/>
            <person name="Marturano G."/>
            <person name="Paoli F."/>
            <person name="Bruttini M."/>
            <person name="Carapelli A."/>
            <person name="Frati F."/>
            <person name="Nardi F."/>
        </authorList>
    </citation>
    <scope>NUCLEOTIDE SEQUENCE [LARGE SCALE GENOMIC DNA]</scope>
    <source>
        <strain evidence="1">DMR45628</strain>
    </source>
</reference>
<name>A0AAW1KJU6_POPJA</name>
<proteinExistence type="predicted"/>